<protein>
    <submittedName>
        <fullName evidence="1">Uncharacterized protein</fullName>
    </submittedName>
</protein>
<organism evidence="1 2">
    <name type="scientific">Paraburkholderia piptadeniae</name>
    <dbReference type="NCBI Taxonomy" id="1701573"/>
    <lineage>
        <taxon>Bacteria</taxon>
        <taxon>Pseudomonadati</taxon>
        <taxon>Pseudomonadota</taxon>
        <taxon>Betaproteobacteria</taxon>
        <taxon>Burkholderiales</taxon>
        <taxon>Burkholderiaceae</taxon>
        <taxon>Paraburkholderia</taxon>
    </lineage>
</organism>
<dbReference type="Proteomes" id="UP000195569">
    <property type="component" value="Unassembled WGS sequence"/>
</dbReference>
<accession>A0A1N7RJY4</accession>
<dbReference type="EMBL" id="CYGY02000004">
    <property type="protein sequence ID" value="SIT35428.1"/>
    <property type="molecule type" value="Genomic_DNA"/>
</dbReference>
<comment type="caution">
    <text evidence="1">The sequence shown here is derived from an EMBL/GenBank/DDBJ whole genome shotgun (WGS) entry which is preliminary data.</text>
</comment>
<gene>
    <name evidence="1" type="ORF">BN2476_40006</name>
</gene>
<sequence length="97" mass="10597">MASSFHGISLCGCNSRLSPGFRGSITCGSIRAAAPGIGDRPSVWARRRKLRDCVWSAAAPEHQLMDQLSFDWASAVTLRSRFYHAVTFWPGSIDPVS</sequence>
<keyword evidence="2" id="KW-1185">Reference proteome</keyword>
<evidence type="ECO:0000313" key="2">
    <source>
        <dbReference type="Proteomes" id="UP000195569"/>
    </source>
</evidence>
<evidence type="ECO:0000313" key="1">
    <source>
        <dbReference type="EMBL" id="SIT35428.1"/>
    </source>
</evidence>
<name>A0A1N7RJY4_9BURK</name>
<reference evidence="1" key="1">
    <citation type="submission" date="2016-12" db="EMBL/GenBank/DDBJ databases">
        <authorList>
            <person name="Moulin L."/>
        </authorList>
    </citation>
    <scope>NUCLEOTIDE SEQUENCE [LARGE SCALE GENOMIC DNA]</scope>
    <source>
        <strain evidence="1">STM 7183</strain>
    </source>
</reference>
<dbReference type="AlphaFoldDB" id="A0A1N7RJY4"/>
<proteinExistence type="predicted"/>